<dbReference type="PANTHER" id="PTHR43785:SF12">
    <property type="entry name" value="TYPE-1 GLUTAMINE SYNTHETASE 2"/>
    <property type="match status" value="1"/>
</dbReference>
<dbReference type="EMBL" id="JAMJPK010000003">
    <property type="protein sequence ID" value="MCL7940405.1"/>
    <property type="molecule type" value="Genomic_DNA"/>
</dbReference>
<dbReference type="InterPro" id="IPR008146">
    <property type="entry name" value="Gln_synth_cat_dom"/>
</dbReference>
<dbReference type="InterPro" id="IPR014746">
    <property type="entry name" value="Gln_synth/guanido_kin_cat_dom"/>
</dbReference>
<proteinExistence type="inferred from homology"/>
<gene>
    <name evidence="5" type="ORF">M8009_08850</name>
</gene>
<dbReference type="SMART" id="SM01230">
    <property type="entry name" value="Gln-synt_C"/>
    <property type="match status" value="1"/>
</dbReference>
<name>A0ABT0T0G9_9GAMM</name>
<organism evidence="5 6">
    <name type="scientific">Halomonas gemina</name>
    <dbReference type="NCBI Taxonomy" id="2945105"/>
    <lineage>
        <taxon>Bacteria</taxon>
        <taxon>Pseudomonadati</taxon>
        <taxon>Pseudomonadota</taxon>
        <taxon>Gammaproteobacteria</taxon>
        <taxon>Oceanospirillales</taxon>
        <taxon>Halomonadaceae</taxon>
        <taxon>Halomonas</taxon>
    </lineage>
</organism>
<keyword evidence="1" id="KW-0436">Ligase</keyword>
<comment type="similarity">
    <text evidence="2 3">Belongs to the glutamine synthetase family.</text>
</comment>
<keyword evidence="6" id="KW-1185">Reference proteome</keyword>
<evidence type="ECO:0000259" key="4">
    <source>
        <dbReference type="PROSITE" id="PS51987"/>
    </source>
</evidence>
<evidence type="ECO:0000313" key="5">
    <source>
        <dbReference type="EMBL" id="MCL7940405.1"/>
    </source>
</evidence>
<dbReference type="PANTHER" id="PTHR43785">
    <property type="entry name" value="GAMMA-GLUTAMYLPUTRESCINE SYNTHETASE"/>
    <property type="match status" value="1"/>
</dbReference>
<feature type="domain" description="GS catalytic" evidence="4">
    <location>
        <begin position="121"/>
        <end position="459"/>
    </location>
</feature>
<reference evidence="5" key="1">
    <citation type="submission" date="2022-05" db="EMBL/GenBank/DDBJ databases">
        <title>Halomonas geminus sp. nov. and Halomonas llamarensis sp. nov. isolated from high-altitude salars of the Atacama Desert.</title>
        <authorList>
            <person name="Hintersatz C."/>
            <person name="Rojas L.A."/>
            <person name="Wei T.-S."/>
            <person name="Kutschke S."/>
            <person name="Lehmann F."/>
            <person name="Jain R."/>
            <person name="Pollmann K."/>
        </authorList>
    </citation>
    <scope>NUCLEOTIDE SEQUENCE</scope>
    <source>
        <strain evidence="5">ATCH28</strain>
    </source>
</reference>
<evidence type="ECO:0000256" key="3">
    <source>
        <dbReference type="RuleBase" id="RU000384"/>
    </source>
</evidence>
<dbReference type="PROSITE" id="PS51987">
    <property type="entry name" value="GS_CATALYTIC"/>
    <property type="match status" value="1"/>
</dbReference>
<dbReference type="SUPFAM" id="SSF55931">
    <property type="entry name" value="Glutamine synthetase/guanido kinase"/>
    <property type="match status" value="1"/>
</dbReference>
<evidence type="ECO:0000256" key="2">
    <source>
        <dbReference type="PROSITE-ProRule" id="PRU01331"/>
    </source>
</evidence>
<protein>
    <submittedName>
        <fullName evidence="5">Glutamine synthetase</fullName>
    </submittedName>
</protein>
<dbReference type="Pfam" id="PF00120">
    <property type="entry name" value="Gln-synt_C"/>
    <property type="match status" value="1"/>
</dbReference>
<dbReference type="Proteomes" id="UP001165369">
    <property type="component" value="Unassembled WGS sequence"/>
</dbReference>
<evidence type="ECO:0000256" key="1">
    <source>
        <dbReference type="ARBA" id="ARBA00022598"/>
    </source>
</evidence>
<evidence type="ECO:0000313" key="6">
    <source>
        <dbReference type="Proteomes" id="UP001165369"/>
    </source>
</evidence>
<sequence>MSRLQPRAVASAEDARRIVEARGLSHVKVGMFDIDGVMLGKYMGRAKFFASLEKGFQFCDVVLGWDSKDELYDNVRFTGWHTGYPDAPLRIVPQSCREVPAEGDMLLFLAEFEGPAEAICPRGLLRRVLARAEAMGLRARAALEYEFFLFHETPESVREKGFRHLRPFTPDMMGYSMLRSSVHGELYHELLAMAEAMDFPIEGLHTETGPGVLEAAIGVDEALAAADKGALFKTFTKVWAQRRGLMATFMAKWSPDYPGQSGHIHLSLNHADSGTSAFFDAAAPDRMSDLQRHFVAGQQALMPELLAMFAPTINSYTRLIPGFWAPTDATWGVENRTTALRVIPGSEASQRVEYRLGSADANPYLAMAAAIASGLWGIEQRLEPDPPVEGNAYDREHPPHQALPRTLWEAAQRLRGSTAARDLFGDDFVEHFAATREWEERQFRRHITDWELDRYFEII</sequence>
<dbReference type="RefSeq" id="WP_250060459.1">
    <property type="nucleotide sequence ID" value="NZ_JAMJPK010000003.1"/>
</dbReference>
<accession>A0ABT0T0G9</accession>
<comment type="caution">
    <text evidence="5">The sequence shown here is derived from an EMBL/GenBank/DDBJ whole genome shotgun (WGS) entry which is preliminary data.</text>
</comment>
<dbReference type="Gene3D" id="3.30.590.10">
    <property type="entry name" value="Glutamine synthetase/guanido kinase, catalytic domain"/>
    <property type="match status" value="1"/>
</dbReference>